<evidence type="ECO:0000313" key="8">
    <source>
        <dbReference type="Proteomes" id="UP000824169"/>
    </source>
</evidence>
<evidence type="ECO:0000256" key="2">
    <source>
        <dbReference type="ARBA" id="ARBA00022475"/>
    </source>
</evidence>
<organism evidence="7 8">
    <name type="scientific">Candidatus Scatomonas pullistercoris</name>
    <dbReference type="NCBI Taxonomy" id="2840920"/>
    <lineage>
        <taxon>Bacteria</taxon>
        <taxon>Bacillati</taxon>
        <taxon>Bacillota</taxon>
        <taxon>Clostridia</taxon>
        <taxon>Lachnospirales</taxon>
        <taxon>Lachnospiraceae</taxon>
        <taxon>Lachnospiraceae incertae sedis</taxon>
        <taxon>Candidatus Scatomonas</taxon>
    </lineage>
</organism>
<proteinExistence type="predicted"/>
<feature type="transmembrane region" description="Helical" evidence="6">
    <location>
        <begin position="365"/>
        <end position="389"/>
    </location>
</feature>
<keyword evidence="4 6" id="KW-1133">Transmembrane helix</keyword>
<feature type="transmembrane region" description="Helical" evidence="6">
    <location>
        <begin position="125"/>
        <end position="145"/>
    </location>
</feature>
<evidence type="ECO:0000313" key="7">
    <source>
        <dbReference type="EMBL" id="HIV25223.1"/>
    </source>
</evidence>
<feature type="transmembrane region" description="Helical" evidence="6">
    <location>
        <begin position="23"/>
        <end position="42"/>
    </location>
</feature>
<gene>
    <name evidence="7" type="ORF">IAB71_05455</name>
</gene>
<dbReference type="PANTHER" id="PTHR30250:SF11">
    <property type="entry name" value="O-ANTIGEN TRANSPORTER-RELATED"/>
    <property type="match status" value="1"/>
</dbReference>
<evidence type="ECO:0000256" key="3">
    <source>
        <dbReference type="ARBA" id="ARBA00022692"/>
    </source>
</evidence>
<feature type="transmembrane region" description="Helical" evidence="6">
    <location>
        <begin position="62"/>
        <end position="82"/>
    </location>
</feature>
<keyword evidence="3 6" id="KW-0812">Transmembrane</keyword>
<protein>
    <submittedName>
        <fullName evidence="7">Lipopolysaccharide biosynthesis protein</fullName>
    </submittedName>
</protein>
<reference evidence="7" key="1">
    <citation type="submission" date="2020-10" db="EMBL/GenBank/DDBJ databases">
        <authorList>
            <person name="Gilroy R."/>
        </authorList>
    </citation>
    <scope>NUCLEOTIDE SEQUENCE</scope>
    <source>
        <strain evidence="7">CHK188-20938</strain>
    </source>
</reference>
<feature type="transmembrane region" description="Helical" evidence="6">
    <location>
        <begin position="193"/>
        <end position="210"/>
    </location>
</feature>
<dbReference type="EMBL" id="DVOO01000015">
    <property type="protein sequence ID" value="HIV25223.1"/>
    <property type="molecule type" value="Genomic_DNA"/>
</dbReference>
<evidence type="ECO:0000256" key="5">
    <source>
        <dbReference type="ARBA" id="ARBA00023136"/>
    </source>
</evidence>
<accession>A0A9D1P427</accession>
<dbReference type="PANTHER" id="PTHR30250">
    <property type="entry name" value="PST FAMILY PREDICTED COLANIC ACID TRANSPORTER"/>
    <property type="match status" value="1"/>
</dbReference>
<keyword evidence="5 6" id="KW-0472">Membrane</keyword>
<feature type="transmembrane region" description="Helical" evidence="6">
    <location>
        <begin position="230"/>
        <end position="249"/>
    </location>
</feature>
<dbReference type="InterPro" id="IPR050833">
    <property type="entry name" value="Poly_Biosynth_Transport"/>
</dbReference>
<comment type="caution">
    <text evidence="7">The sequence shown here is derived from an EMBL/GenBank/DDBJ whole genome shotgun (WGS) entry which is preliminary data.</text>
</comment>
<evidence type="ECO:0000256" key="1">
    <source>
        <dbReference type="ARBA" id="ARBA00004651"/>
    </source>
</evidence>
<dbReference type="Proteomes" id="UP000824169">
    <property type="component" value="Unassembled WGS sequence"/>
</dbReference>
<comment type="subcellular location">
    <subcellularLocation>
        <location evidence="1">Cell membrane</location>
        <topology evidence="1">Multi-pass membrane protein</topology>
    </subcellularLocation>
</comment>
<feature type="transmembrane region" description="Helical" evidence="6">
    <location>
        <begin position="151"/>
        <end position="173"/>
    </location>
</feature>
<dbReference type="AlphaFoldDB" id="A0A9D1P427"/>
<sequence length="401" mass="44814">MLNSFQTVVILMVISRIDAVTDAGNFVIAYAIANLLIMIGKYGIRQYQVSDVTEQFSFSDYLGARFISTAGMLIAAVVYIIIQTASGAYDFEKSAAVFLICGAKAVDAFEDVYHGMFQQHSRLDIAGKIWTIRLLVYIVEFMAVYSLLRNLVLTAAICLVTTILLAFVLNGTVIKSKALIYAKGREGGHIRQLMVDCFPIFVSNFLMAYVANAPKYAIDVVLSSQEQAQFNYIFMPVFVISLLSTFIYQPMINRLAVMWHENKLGRFWKMIFRQVAFVAGLTVLAMGAGALLGIPVLSAMYGVDLSPYRMELVILLLGGGMVALINFFTMVITVTRYQKHLMWGYLAISFGFLAFGKRVAENWGIRGISIFYTISVTVLALIFLVYIIVIEKVEKKRRSNS</sequence>
<reference evidence="7" key="2">
    <citation type="journal article" date="2021" name="PeerJ">
        <title>Extensive microbial diversity within the chicken gut microbiome revealed by metagenomics and culture.</title>
        <authorList>
            <person name="Gilroy R."/>
            <person name="Ravi A."/>
            <person name="Getino M."/>
            <person name="Pursley I."/>
            <person name="Horton D.L."/>
            <person name="Alikhan N.F."/>
            <person name="Baker D."/>
            <person name="Gharbi K."/>
            <person name="Hall N."/>
            <person name="Watson M."/>
            <person name="Adriaenssens E.M."/>
            <person name="Foster-Nyarko E."/>
            <person name="Jarju S."/>
            <person name="Secka A."/>
            <person name="Antonio M."/>
            <person name="Oren A."/>
            <person name="Chaudhuri R.R."/>
            <person name="La Ragione R."/>
            <person name="Hildebrand F."/>
            <person name="Pallen M.J."/>
        </authorList>
    </citation>
    <scope>NUCLEOTIDE SEQUENCE</scope>
    <source>
        <strain evidence="7">CHK188-20938</strain>
    </source>
</reference>
<dbReference type="GO" id="GO:0005886">
    <property type="term" value="C:plasma membrane"/>
    <property type="evidence" value="ECO:0007669"/>
    <property type="project" value="UniProtKB-SubCell"/>
</dbReference>
<name>A0A9D1P427_9FIRM</name>
<evidence type="ECO:0000256" key="6">
    <source>
        <dbReference type="SAM" id="Phobius"/>
    </source>
</evidence>
<evidence type="ECO:0000256" key="4">
    <source>
        <dbReference type="ARBA" id="ARBA00022989"/>
    </source>
</evidence>
<feature type="transmembrane region" description="Helical" evidence="6">
    <location>
        <begin position="341"/>
        <end position="359"/>
    </location>
</feature>
<feature type="transmembrane region" description="Helical" evidence="6">
    <location>
        <begin position="312"/>
        <end position="334"/>
    </location>
</feature>
<keyword evidence="2" id="KW-1003">Cell membrane</keyword>
<feature type="transmembrane region" description="Helical" evidence="6">
    <location>
        <begin position="270"/>
        <end position="292"/>
    </location>
</feature>